<dbReference type="EMBL" id="CP032153">
    <property type="protein sequence ID" value="AYN21603.1"/>
    <property type="molecule type" value="Genomic_DNA"/>
</dbReference>
<gene>
    <name evidence="1" type="ORF">D3M96_14320</name>
</gene>
<name>A0A3G2HX16_9BURK</name>
<dbReference type="Proteomes" id="UP000268070">
    <property type="component" value="Chromosome"/>
</dbReference>
<dbReference type="RefSeq" id="WP_121739328.1">
    <property type="nucleotide sequence ID" value="NZ_CP032153.1"/>
</dbReference>
<evidence type="ECO:0000313" key="1">
    <source>
        <dbReference type="EMBL" id="AYN21603.1"/>
    </source>
</evidence>
<accession>A0A3G2HX16</accession>
<protein>
    <submittedName>
        <fullName evidence="1">Uncharacterized protein</fullName>
    </submittedName>
</protein>
<dbReference type="OrthoDB" id="8686604at2"/>
<dbReference type="AlphaFoldDB" id="A0A3G2HX16"/>
<organism evidence="1 2">
    <name type="scientific">Alcaligenes aquatilis</name>
    <dbReference type="NCBI Taxonomy" id="323284"/>
    <lineage>
        <taxon>Bacteria</taxon>
        <taxon>Pseudomonadati</taxon>
        <taxon>Pseudomonadota</taxon>
        <taxon>Betaproteobacteria</taxon>
        <taxon>Burkholderiales</taxon>
        <taxon>Alcaligenaceae</taxon>
        <taxon>Alcaligenes</taxon>
    </lineage>
</organism>
<dbReference type="KEGG" id="aaqu:D3M96_14320"/>
<proteinExistence type="predicted"/>
<sequence>MKTRLEILLGEWGCWKQQENVRALGLPPGSVYSRERVDGVQMLEPSVLLVDDDLMRVDRAVDALHPDMKVVVIAHYIWQGLVKVKADRLGISRTVYYRHIEFAHKQLASTLGGAYSQGYEQNYFVPTHCLSVGTQVL</sequence>
<evidence type="ECO:0000313" key="2">
    <source>
        <dbReference type="Proteomes" id="UP000268070"/>
    </source>
</evidence>
<reference evidence="1 2" key="1">
    <citation type="submission" date="2018-09" db="EMBL/GenBank/DDBJ databases">
        <title>Complete genome sequence of the hydrocarbonoclastic bacterium Alcaligenes aquatilis QD168, isolated from a crude-oil polluted marine sediment of Central Chile.</title>
        <authorList>
            <person name="Duran R.E."/>
            <person name="Barra B."/>
            <person name="Salva-Serra F."/>
            <person name="Mendez V."/>
            <person name="Moore E.R.B."/>
            <person name="Seeger M."/>
        </authorList>
    </citation>
    <scope>NUCLEOTIDE SEQUENCE [LARGE SCALE GENOMIC DNA]</scope>
    <source>
        <strain evidence="1 2">QD168</strain>
    </source>
</reference>